<accession>A0ABU2LPA0</accession>
<dbReference type="EMBL" id="JAVREM010000013">
    <property type="protein sequence ID" value="MDT0319417.1"/>
    <property type="molecule type" value="Genomic_DNA"/>
</dbReference>
<organism evidence="1 2">
    <name type="scientific">Streptomyces millisiae</name>
    <dbReference type="NCBI Taxonomy" id="3075542"/>
    <lineage>
        <taxon>Bacteria</taxon>
        <taxon>Bacillati</taxon>
        <taxon>Actinomycetota</taxon>
        <taxon>Actinomycetes</taxon>
        <taxon>Kitasatosporales</taxon>
        <taxon>Streptomycetaceae</taxon>
        <taxon>Streptomyces</taxon>
    </lineage>
</organism>
<gene>
    <name evidence="1" type="ORF">RNC47_13825</name>
</gene>
<protein>
    <submittedName>
        <fullName evidence="1">Uncharacterized protein</fullName>
    </submittedName>
</protein>
<reference evidence="2" key="1">
    <citation type="submission" date="2023-07" db="EMBL/GenBank/DDBJ databases">
        <title>30 novel species of actinomycetes from the DSMZ collection.</title>
        <authorList>
            <person name="Nouioui I."/>
        </authorList>
    </citation>
    <scope>NUCLEOTIDE SEQUENCE [LARGE SCALE GENOMIC DNA]</scope>
    <source>
        <strain evidence="2">DSM 44918</strain>
    </source>
</reference>
<name>A0ABU2LPA0_9ACTN</name>
<proteinExistence type="predicted"/>
<dbReference type="RefSeq" id="WP_311598683.1">
    <property type="nucleotide sequence ID" value="NZ_JAVREM010000013.1"/>
</dbReference>
<evidence type="ECO:0000313" key="2">
    <source>
        <dbReference type="Proteomes" id="UP001183420"/>
    </source>
</evidence>
<keyword evidence="2" id="KW-1185">Reference proteome</keyword>
<evidence type="ECO:0000313" key="1">
    <source>
        <dbReference type="EMBL" id="MDT0319417.1"/>
    </source>
</evidence>
<comment type="caution">
    <text evidence="1">The sequence shown here is derived from an EMBL/GenBank/DDBJ whole genome shotgun (WGS) entry which is preliminary data.</text>
</comment>
<dbReference type="Proteomes" id="UP001183420">
    <property type="component" value="Unassembled WGS sequence"/>
</dbReference>
<sequence>MSAYHEIFVHPGRPLERLVSDVSIACGTPLEPVEDESITHRANLGFAAVEVEPSHEFEEDRGLAFDRYDSLVTVRDFGKDMERQEAAARRIFEALASLRRYRLLLVHDVQRFIASAEPEGPDS</sequence>